<dbReference type="SUPFAM" id="SSF47473">
    <property type="entry name" value="EF-hand"/>
    <property type="match status" value="1"/>
</dbReference>
<evidence type="ECO:0000313" key="4">
    <source>
        <dbReference type="EMBL" id="WTW66091.1"/>
    </source>
</evidence>
<evidence type="ECO:0000256" key="2">
    <source>
        <dbReference type="ARBA" id="ARBA00022737"/>
    </source>
</evidence>
<dbReference type="SMART" id="SM00054">
    <property type="entry name" value="EFh"/>
    <property type="match status" value="4"/>
</dbReference>
<name>A0AAU2VGL7_9ACTN</name>
<feature type="domain" description="EF-hand" evidence="3">
    <location>
        <begin position="132"/>
        <end position="167"/>
    </location>
</feature>
<evidence type="ECO:0000259" key="3">
    <source>
        <dbReference type="PROSITE" id="PS50222"/>
    </source>
</evidence>
<keyword evidence="2" id="KW-0677">Repeat</keyword>
<dbReference type="EMBL" id="CP108318">
    <property type="protein sequence ID" value="WTW66091.1"/>
    <property type="molecule type" value="Genomic_DNA"/>
</dbReference>
<keyword evidence="1" id="KW-0479">Metal-binding</keyword>
<protein>
    <submittedName>
        <fullName evidence="4">EF-hand domain-containing protein</fullName>
    </submittedName>
</protein>
<reference evidence="4" key="1">
    <citation type="submission" date="2022-10" db="EMBL/GenBank/DDBJ databases">
        <title>The complete genomes of actinobacterial strains from the NBC collection.</title>
        <authorList>
            <person name="Joergensen T.S."/>
            <person name="Alvarez Arevalo M."/>
            <person name="Sterndorff E.B."/>
            <person name="Faurdal D."/>
            <person name="Vuksanovic O."/>
            <person name="Mourched A.-S."/>
            <person name="Charusanti P."/>
            <person name="Shaw S."/>
            <person name="Blin K."/>
            <person name="Weber T."/>
        </authorList>
    </citation>
    <scope>NUCLEOTIDE SEQUENCE</scope>
    <source>
        <strain evidence="4">NBC_00003</strain>
    </source>
</reference>
<dbReference type="InterPro" id="IPR018247">
    <property type="entry name" value="EF_Hand_1_Ca_BS"/>
</dbReference>
<sequence length="182" mass="19529">MTSESVLRKYDLIFDRLDADGSGVLEFADCELMGQEVIRSGYVAADSAKATALFAAYREGWDRLVAAADADGDGAISREEFRSAMSDTLGRREQVVSGCRSVLDAEFSAIDGDDDGLVPVVDFQRYLEALGSSPAEAAATCSLMDANNDGQISREEFHAGWEQYLLSDELSDAGSNFLGSLA</sequence>
<dbReference type="AlphaFoldDB" id="A0AAU2VGL7"/>
<dbReference type="Gene3D" id="1.10.238.10">
    <property type="entry name" value="EF-hand"/>
    <property type="match status" value="1"/>
</dbReference>
<dbReference type="PROSITE" id="PS00018">
    <property type="entry name" value="EF_HAND_1"/>
    <property type="match status" value="2"/>
</dbReference>
<accession>A0AAU2VGL7</accession>
<dbReference type="PROSITE" id="PS50222">
    <property type="entry name" value="EF_HAND_2"/>
    <property type="match status" value="2"/>
</dbReference>
<dbReference type="PANTHER" id="PTHR10891">
    <property type="entry name" value="EF-HAND CALCIUM-BINDING DOMAIN CONTAINING PROTEIN"/>
    <property type="match status" value="1"/>
</dbReference>
<dbReference type="InterPro" id="IPR011992">
    <property type="entry name" value="EF-hand-dom_pair"/>
</dbReference>
<gene>
    <name evidence="4" type="ORF">OG549_38700</name>
</gene>
<dbReference type="CDD" id="cd00051">
    <property type="entry name" value="EFh"/>
    <property type="match status" value="1"/>
</dbReference>
<dbReference type="GO" id="GO:0005509">
    <property type="term" value="F:calcium ion binding"/>
    <property type="evidence" value="ECO:0007669"/>
    <property type="project" value="InterPro"/>
</dbReference>
<dbReference type="Pfam" id="PF13499">
    <property type="entry name" value="EF-hand_7"/>
    <property type="match status" value="1"/>
</dbReference>
<evidence type="ECO:0000256" key="1">
    <source>
        <dbReference type="ARBA" id="ARBA00022723"/>
    </source>
</evidence>
<proteinExistence type="predicted"/>
<dbReference type="InterPro" id="IPR039647">
    <property type="entry name" value="EF_hand_pair_protein_CML-like"/>
</dbReference>
<dbReference type="Pfam" id="PF13202">
    <property type="entry name" value="EF-hand_5"/>
    <property type="match status" value="1"/>
</dbReference>
<organism evidence="4">
    <name type="scientific">Streptomyces sp. NBC_00003</name>
    <dbReference type="NCBI Taxonomy" id="2903608"/>
    <lineage>
        <taxon>Bacteria</taxon>
        <taxon>Bacillati</taxon>
        <taxon>Actinomycetota</taxon>
        <taxon>Actinomycetes</taxon>
        <taxon>Kitasatosporales</taxon>
        <taxon>Streptomycetaceae</taxon>
        <taxon>Streptomyces</taxon>
    </lineage>
</organism>
<dbReference type="InterPro" id="IPR002048">
    <property type="entry name" value="EF_hand_dom"/>
</dbReference>
<feature type="domain" description="EF-hand" evidence="3">
    <location>
        <begin position="56"/>
        <end position="91"/>
    </location>
</feature>